<sequence>MPRGILTSATTWPTQLILVRHGQSIGNLADEQARAARAPRLDLEFRDADVPLSDTGREQAEALGRHLAKLPDTELPEAVVSSPYRRAAETAELALQTWGGEVDLLVDERLRERDLGVFDGMTRFGIQEEYAAEAQRRDLIGKFYYVPPSGESWCDVSLRVRSIIRDLAGWEGRRVWLFTHQAVIMSFRYVLENLTERELLDIDRSERLPNCSMTRYRQEDGRLLLDRFADTSAVDRAAAPTTDEPSKTDRVGDVG</sequence>
<name>W9GJA1_9MICO</name>
<dbReference type="PANTHER" id="PTHR48100">
    <property type="entry name" value="BROAD-SPECIFICITY PHOSPHATASE YOR283W-RELATED"/>
    <property type="match status" value="1"/>
</dbReference>
<feature type="binding site" evidence="4">
    <location>
        <begin position="20"/>
        <end position="27"/>
    </location>
    <ligand>
        <name>substrate</name>
    </ligand>
</feature>
<evidence type="ECO:0000313" key="6">
    <source>
        <dbReference type="EMBL" id="EWT03959.1"/>
    </source>
</evidence>
<proteinExistence type="predicted"/>
<reference evidence="7" key="1">
    <citation type="submission" date="2013-08" db="EMBL/GenBank/DDBJ databases">
        <title>Intrasporangium oryzae NRRL B-24470.</title>
        <authorList>
            <person name="Liu H."/>
            <person name="Wang G."/>
        </authorList>
    </citation>
    <scope>NUCLEOTIDE SEQUENCE [LARGE SCALE GENOMIC DNA]</scope>
    <source>
        <strain evidence="7">Q5-1</strain>
    </source>
</reference>
<feature type="active site" description="Proton donor/acceptor" evidence="3">
    <location>
        <position position="112"/>
    </location>
</feature>
<feature type="binding site" evidence="4">
    <location>
        <position position="86"/>
    </location>
    <ligand>
        <name>substrate</name>
    </ligand>
</feature>
<dbReference type="CDD" id="cd07067">
    <property type="entry name" value="HP_PGM_like"/>
    <property type="match status" value="1"/>
</dbReference>
<evidence type="ECO:0000256" key="2">
    <source>
        <dbReference type="ARBA" id="ARBA00023235"/>
    </source>
</evidence>
<dbReference type="InterPro" id="IPR050275">
    <property type="entry name" value="PGM_Phosphatase"/>
</dbReference>
<dbReference type="SUPFAM" id="SSF53254">
    <property type="entry name" value="Phosphoglycerate mutase-like"/>
    <property type="match status" value="1"/>
</dbReference>
<comment type="caution">
    <text evidence="6">The sequence shown here is derived from an EMBL/GenBank/DDBJ whole genome shotgun (WGS) entry which is preliminary data.</text>
</comment>
<dbReference type="GO" id="GO:0005737">
    <property type="term" value="C:cytoplasm"/>
    <property type="evidence" value="ECO:0007669"/>
    <property type="project" value="TreeGrafter"/>
</dbReference>
<dbReference type="Gene3D" id="3.40.50.1240">
    <property type="entry name" value="Phosphoglycerate mutase-like"/>
    <property type="match status" value="1"/>
</dbReference>
<gene>
    <name evidence="6" type="ORF">N864_16895</name>
</gene>
<dbReference type="RefSeq" id="WP_240474443.1">
    <property type="nucleotide sequence ID" value="NZ_AWQS01000379.1"/>
</dbReference>
<protein>
    <submittedName>
        <fullName evidence="6">Phosphoglycerate mutase</fullName>
    </submittedName>
</protein>
<dbReference type="InterPro" id="IPR013078">
    <property type="entry name" value="His_Pase_superF_clade-1"/>
</dbReference>
<evidence type="ECO:0000256" key="3">
    <source>
        <dbReference type="PIRSR" id="PIRSR613078-1"/>
    </source>
</evidence>
<dbReference type="GO" id="GO:0016791">
    <property type="term" value="F:phosphatase activity"/>
    <property type="evidence" value="ECO:0007669"/>
    <property type="project" value="TreeGrafter"/>
</dbReference>
<feature type="compositionally biased region" description="Basic and acidic residues" evidence="5">
    <location>
        <begin position="244"/>
        <end position="255"/>
    </location>
</feature>
<dbReference type="EMBL" id="AWQS01000379">
    <property type="protein sequence ID" value="EWT03959.1"/>
    <property type="molecule type" value="Genomic_DNA"/>
</dbReference>
<evidence type="ECO:0000256" key="5">
    <source>
        <dbReference type="SAM" id="MobiDB-lite"/>
    </source>
</evidence>
<keyword evidence="7" id="KW-1185">Reference proteome</keyword>
<feature type="active site" description="Tele-phosphohistidine intermediate" evidence="3">
    <location>
        <position position="21"/>
    </location>
</feature>
<keyword evidence="1" id="KW-0324">Glycolysis</keyword>
<evidence type="ECO:0000256" key="1">
    <source>
        <dbReference type="ARBA" id="ARBA00023152"/>
    </source>
</evidence>
<dbReference type="Pfam" id="PF00300">
    <property type="entry name" value="His_Phos_1"/>
    <property type="match status" value="1"/>
</dbReference>
<evidence type="ECO:0000313" key="7">
    <source>
        <dbReference type="Proteomes" id="UP000019494"/>
    </source>
</evidence>
<dbReference type="Proteomes" id="UP000019494">
    <property type="component" value="Unassembled WGS sequence"/>
</dbReference>
<dbReference type="InterPro" id="IPR029033">
    <property type="entry name" value="His_PPase_superfam"/>
</dbReference>
<feature type="region of interest" description="Disordered" evidence="5">
    <location>
        <begin position="235"/>
        <end position="255"/>
    </location>
</feature>
<evidence type="ECO:0000256" key="4">
    <source>
        <dbReference type="PIRSR" id="PIRSR613078-2"/>
    </source>
</evidence>
<dbReference type="AlphaFoldDB" id="W9GJA1"/>
<dbReference type="PANTHER" id="PTHR48100:SF1">
    <property type="entry name" value="HISTIDINE PHOSPHATASE FAMILY PROTEIN-RELATED"/>
    <property type="match status" value="1"/>
</dbReference>
<dbReference type="SMART" id="SM00855">
    <property type="entry name" value="PGAM"/>
    <property type="match status" value="1"/>
</dbReference>
<organism evidence="6 7">
    <name type="scientific">Intrasporangium chromatireducens Q5-1</name>
    <dbReference type="NCBI Taxonomy" id="584657"/>
    <lineage>
        <taxon>Bacteria</taxon>
        <taxon>Bacillati</taxon>
        <taxon>Actinomycetota</taxon>
        <taxon>Actinomycetes</taxon>
        <taxon>Micrococcales</taxon>
        <taxon>Intrasporangiaceae</taxon>
        <taxon>Intrasporangium</taxon>
    </lineage>
</organism>
<dbReference type="PROSITE" id="PS00175">
    <property type="entry name" value="PG_MUTASE"/>
    <property type="match status" value="1"/>
</dbReference>
<dbReference type="InterPro" id="IPR001345">
    <property type="entry name" value="PG/BPGM_mutase_AS"/>
</dbReference>
<keyword evidence="2" id="KW-0413">Isomerase</keyword>
<dbReference type="PATRIC" id="fig|584657.3.peg.4164"/>
<accession>W9GJA1</accession>